<organism evidence="1 2">
    <name type="scientific">Brevibacillus laterosporus LMG 15441</name>
    <dbReference type="NCBI Taxonomy" id="1042163"/>
    <lineage>
        <taxon>Bacteria</taxon>
        <taxon>Bacillati</taxon>
        <taxon>Bacillota</taxon>
        <taxon>Bacilli</taxon>
        <taxon>Bacillales</taxon>
        <taxon>Paenibacillaceae</taxon>
        <taxon>Brevibacillus</taxon>
    </lineage>
</organism>
<name>A0A075R301_BRELA</name>
<dbReference type="Gene3D" id="3.30.200.20">
    <property type="entry name" value="Phosphorylase Kinase, domain 1"/>
    <property type="match status" value="1"/>
</dbReference>
<dbReference type="PANTHER" id="PTHR39179">
    <property type="entry name" value="SPORE COAT PROTEIN I"/>
    <property type="match status" value="1"/>
</dbReference>
<dbReference type="GO" id="GO:0042601">
    <property type="term" value="C:endospore-forming forespore"/>
    <property type="evidence" value="ECO:0007669"/>
    <property type="project" value="TreeGrafter"/>
</dbReference>
<evidence type="ECO:0000313" key="2">
    <source>
        <dbReference type="Proteomes" id="UP000005850"/>
    </source>
</evidence>
<keyword evidence="2" id="KW-1185">Reference proteome</keyword>
<evidence type="ECO:0000313" key="1">
    <source>
        <dbReference type="EMBL" id="AIG25573.1"/>
    </source>
</evidence>
<dbReference type="InterPro" id="IPR011009">
    <property type="entry name" value="Kinase-like_dom_sf"/>
</dbReference>
<dbReference type="KEGG" id="blr:BRLA_c012330"/>
<dbReference type="PANTHER" id="PTHR39179:SF3">
    <property type="entry name" value="COTS-RELATED PROTEIN"/>
    <property type="match status" value="1"/>
</dbReference>
<dbReference type="SUPFAM" id="SSF56112">
    <property type="entry name" value="Protein kinase-like (PK-like)"/>
    <property type="match status" value="1"/>
</dbReference>
<dbReference type="RefSeq" id="WP_003338407.1">
    <property type="nucleotide sequence ID" value="NZ_CP007806.1"/>
</dbReference>
<proteinExistence type="predicted"/>
<dbReference type="AlphaFoldDB" id="A0A075R301"/>
<dbReference type="STRING" id="1042163.BRLA_c012330"/>
<sequence length="331" mass="39060">MSQYDQLFPLFNEYDMYVQSIELVKAPRVFKGITPNGCYSCKKTATPATRLLYVGGVLRHLEQRGWDGAIPLLYTKIDEPYVKQGGEVYYLTQWEDSVSISKANLSSWASGTVVRLAEFHQLTQNYRIEDPKQVEPLVDALINRWQSWIRQLAMFRDLANERDYASPFDVAFLANHTFIADNANQALENLRIWRRRHETSNQFRLSLIHGYPDPSHTVMNESGKVRLLNFDRTVFDTPIRDVAVMLRNYFQLGGESKTATDLFEQYSEVFPLRPEEISLLRYFLQYPERIMRNLESYYNRRYEWTELYAVKRLEKDLDRLVSLNRWTNQAF</sequence>
<dbReference type="HOGENOM" id="CLU_069993_0_0_9"/>
<accession>A0A075R301</accession>
<reference evidence="1 2" key="1">
    <citation type="journal article" date="2011" name="J. Bacteriol.">
        <title>Genome sequence of Brevibacillus laterosporus LMG 15441, a pathogen of invertebrates.</title>
        <authorList>
            <person name="Djukic M."/>
            <person name="Poehlein A."/>
            <person name="Thurmer A."/>
            <person name="Daniel R."/>
        </authorList>
    </citation>
    <scope>NUCLEOTIDE SEQUENCE [LARGE SCALE GENOMIC DNA]</scope>
    <source>
        <strain evidence="1 2">LMG 15441</strain>
    </source>
</reference>
<dbReference type="EMBL" id="CP007806">
    <property type="protein sequence ID" value="AIG25573.1"/>
    <property type="molecule type" value="Genomic_DNA"/>
</dbReference>
<protein>
    <submittedName>
        <fullName evidence="1">Spore coat protein YsxE</fullName>
    </submittedName>
</protein>
<dbReference type="Gene3D" id="3.90.1200.10">
    <property type="match status" value="1"/>
</dbReference>
<keyword evidence="1" id="KW-0946">Virion</keyword>
<dbReference type="InterPro" id="IPR047175">
    <property type="entry name" value="CotS-like"/>
</dbReference>
<keyword evidence="1" id="KW-0167">Capsid protein</keyword>
<gene>
    <name evidence="1" type="primary">ysxE</name>
    <name evidence="1" type="ORF">BRLA_c012330</name>
</gene>
<dbReference type="Proteomes" id="UP000005850">
    <property type="component" value="Chromosome"/>
</dbReference>
<dbReference type="eggNOG" id="COG2334">
    <property type="taxonomic scope" value="Bacteria"/>
</dbReference>